<dbReference type="Gene3D" id="2.10.25.10">
    <property type="entry name" value="Laminin"/>
    <property type="match status" value="1"/>
</dbReference>
<reference evidence="5" key="2">
    <citation type="submission" date="2025-09" db="UniProtKB">
        <authorList>
            <consortium name="Ensembl"/>
        </authorList>
    </citation>
    <scope>IDENTIFICATION</scope>
</reference>
<organism evidence="5 6">
    <name type="scientific">Sinocyclocheilus grahami</name>
    <name type="common">Dianchi golden-line fish</name>
    <name type="synonym">Barbus grahami</name>
    <dbReference type="NCBI Taxonomy" id="75366"/>
    <lineage>
        <taxon>Eukaryota</taxon>
        <taxon>Metazoa</taxon>
        <taxon>Chordata</taxon>
        <taxon>Craniata</taxon>
        <taxon>Vertebrata</taxon>
        <taxon>Euteleostomi</taxon>
        <taxon>Actinopterygii</taxon>
        <taxon>Neopterygii</taxon>
        <taxon>Teleostei</taxon>
        <taxon>Ostariophysi</taxon>
        <taxon>Cypriniformes</taxon>
        <taxon>Cyprinidae</taxon>
        <taxon>Cyprininae</taxon>
        <taxon>Sinocyclocheilus</taxon>
    </lineage>
</organism>
<keyword evidence="2" id="KW-0245">EGF-like domain</keyword>
<name>A0A672L469_SINGR</name>
<dbReference type="Proteomes" id="UP000472262">
    <property type="component" value="Unassembled WGS sequence"/>
</dbReference>
<evidence type="ECO:0000259" key="4">
    <source>
        <dbReference type="PROSITE" id="PS50026"/>
    </source>
</evidence>
<evidence type="ECO:0000313" key="6">
    <source>
        <dbReference type="Proteomes" id="UP000472262"/>
    </source>
</evidence>
<dbReference type="InterPro" id="IPR000742">
    <property type="entry name" value="EGF"/>
</dbReference>
<evidence type="ECO:0000256" key="1">
    <source>
        <dbReference type="ARBA" id="ARBA00023157"/>
    </source>
</evidence>
<dbReference type="PROSITE" id="PS00022">
    <property type="entry name" value="EGF_1"/>
    <property type="match status" value="1"/>
</dbReference>
<comment type="caution">
    <text evidence="2">Lacks conserved residue(s) required for the propagation of feature annotation.</text>
</comment>
<dbReference type="InParanoid" id="A0A672L469"/>
<keyword evidence="1 2" id="KW-1015">Disulfide bond</keyword>
<feature type="domain" description="F5/8 type C" evidence="3">
    <location>
        <begin position="162"/>
        <end position="311"/>
    </location>
</feature>
<dbReference type="PROSITE" id="PS01286">
    <property type="entry name" value="FA58C_2"/>
    <property type="match status" value="1"/>
</dbReference>
<dbReference type="SMART" id="SM00231">
    <property type="entry name" value="FA58C"/>
    <property type="match status" value="1"/>
</dbReference>
<proteinExistence type="predicted"/>
<dbReference type="InterPro" id="IPR008979">
    <property type="entry name" value="Galactose-bd-like_sf"/>
</dbReference>
<dbReference type="PROSITE" id="PS50026">
    <property type="entry name" value="EGF_3"/>
    <property type="match status" value="1"/>
</dbReference>
<keyword evidence="6" id="KW-1185">Reference proteome</keyword>
<dbReference type="OMA" id="SSDHITW"/>
<dbReference type="InterPro" id="IPR000421">
    <property type="entry name" value="FA58C"/>
</dbReference>
<evidence type="ECO:0000313" key="5">
    <source>
        <dbReference type="Ensembl" id="ENSSGRP00000016996.1"/>
    </source>
</evidence>
<dbReference type="Ensembl" id="ENSSGRT00000018369.1">
    <property type="protein sequence ID" value="ENSSGRP00000016996.1"/>
    <property type="gene ID" value="ENSSGRG00000010324.1"/>
</dbReference>
<dbReference type="SMART" id="SM00181">
    <property type="entry name" value="EGF"/>
    <property type="match status" value="1"/>
</dbReference>
<dbReference type="Pfam" id="PF00008">
    <property type="entry name" value="EGF"/>
    <property type="match status" value="1"/>
</dbReference>
<dbReference type="GO" id="GO:0038023">
    <property type="term" value="F:signaling receptor activity"/>
    <property type="evidence" value="ECO:0007669"/>
    <property type="project" value="TreeGrafter"/>
</dbReference>
<dbReference type="Gene3D" id="2.60.120.260">
    <property type="entry name" value="Galactose-binding domain-like"/>
    <property type="match status" value="2"/>
</dbReference>
<dbReference type="CDD" id="cd00054">
    <property type="entry name" value="EGF_CA"/>
    <property type="match status" value="1"/>
</dbReference>
<dbReference type="InterPro" id="IPR050633">
    <property type="entry name" value="Neuropilin_MCO_CoagFactor"/>
</dbReference>
<dbReference type="FunFam" id="2.60.120.260:FF:000002">
    <property type="entry name" value="Coagulation factor VIII"/>
    <property type="match status" value="1"/>
</dbReference>
<reference evidence="5" key="1">
    <citation type="submission" date="2025-08" db="UniProtKB">
        <authorList>
            <consortium name="Ensembl"/>
        </authorList>
    </citation>
    <scope>IDENTIFICATION</scope>
</reference>
<dbReference type="GO" id="GO:0005886">
    <property type="term" value="C:plasma membrane"/>
    <property type="evidence" value="ECO:0007669"/>
    <property type="project" value="TreeGrafter"/>
</dbReference>
<feature type="disulfide bond" evidence="2">
    <location>
        <begin position="44"/>
        <end position="53"/>
    </location>
</feature>
<feature type="domain" description="EGF-like" evidence="4">
    <location>
        <begin position="12"/>
        <end position="54"/>
    </location>
</feature>
<protein>
    <submittedName>
        <fullName evidence="5">Milk fat globule-EGF factor 8 protein a</fullName>
    </submittedName>
</protein>
<sequence>DVTPGILQCVCGHCNPNPCKNDGTCEVISNSRRGDVFNEYVCKCQPGFEGAHCHISCISLLGMEEGGIIESQISASSVHSGILGLQHWGPELARLNNQGLVNAWSSAPQDKNPWIEVRQSAHLLLLKKVHLFKTVAFDPSLAVHTMPYHAVEKRHNKPSSSCTSLLGMEEGGIVESQISASSVHSGILGLQHWGPELARLNNQGLVNAWSSAPQDKNPWIEVCQSKKMRLTGIITQGASRMGTAEFVKAFKVASSFDGKSYTVYRADGQRRDKNTFWWYSHEHPPFFARFVRFLPWEWHERITLRMELLGCDD</sequence>
<dbReference type="AlphaFoldDB" id="A0A672L469"/>
<dbReference type="PANTHER" id="PTHR46806">
    <property type="entry name" value="F5/8 TYPE C DOMAIN-CONTAINING PROTEIN"/>
    <property type="match status" value="1"/>
</dbReference>
<evidence type="ECO:0000259" key="3">
    <source>
        <dbReference type="PROSITE" id="PS50022"/>
    </source>
</evidence>
<dbReference type="SUPFAM" id="SSF49785">
    <property type="entry name" value="Galactose-binding domain-like"/>
    <property type="match status" value="2"/>
</dbReference>
<evidence type="ECO:0000256" key="2">
    <source>
        <dbReference type="PROSITE-ProRule" id="PRU00076"/>
    </source>
</evidence>
<dbReference type="CDD" id="cd00057">
    <property type="entry name" value="FA58C"/>
    <property type="match status" value="1"/>
</dbReference>
<dbReference type="SUPFAM" id="SSF57196">
    <property type="entry name" value="EGF/Laminin"/>
    <property type="match status" value="1"/>
</dbReference>
<dbReference type="PANTHER" id="PTHR46806:SF11">
    <property type="entry name" value="MILK FAT GLOBULE EGF AND FACTOR V_VIII DOMAIN CONTAINING"/>
    <property type="match status" value="1"/>
</dbReference>
<accession>A0A672L469</accession>
<dbReference type="PROSITE" id="PS50022">
    <property type="entry name" value="FA58C_3"/>
    <property type="match status" value="2"/>
</dbReference>
<feature type="domain" description="F5/8 type C" evidence="3">
    <location>
        <begin position="57"/>
        <end position="117"/>
    </location>
</feature>
<dbReference type="Pfam" id="PF00754">
    <property type="entry name" value="F5_F8_type_C"/>
    <property type="match status" value="1"/>
</dbReference>